<protein>
    <recommendedName>
        <fullName evidence="5">Lipoprotein</fullName>
    </recommendedName>
</protein>
<reference evidence="4" key="1">
    <citation type="journal article" date="2021" name="Syst. Appl. Microbiol.">
        <title>Roseomonas hellenica sp. nov., isolated from roots of wild-growing Alkanna tinctoria.</title>
        <authorList>
            <person name="Rat A."/>
            <person name="Naranjo H.D."/>
            <person name="Lebbe L."/>
            <person name="Cnockaert M."/>
            <person name="Krigas N."/>
            <person name="Grigoriadou K."/>
            <person name="Maloupa E."/>
            <person name="Willems A."/>
        </authorList>
    </citation>
    <scope>NUCLEOTIDE SEQUENCE [LARGE SCALE GENOMIC DNA]</scope>
    <source>
        <strain evidence="4">LMG 31523</strain>
    </source>
</reference>
<dbReference type="RefSeq" id="WP_211850903.1">
    <property type="nucleotide sequence ID" value="NZ_JAAGBB010000003.1"/>
</dbReference>
<evidence type="ECO:0000256" key="2">
    <source>
        <dbReference type="SAM" id="SignalP"/>
    </source>
</evidence>
<comment type="caution">
    <text evidence="3">The sequence shown here is derived from an EMBL/GenBank/DDBJ whole genome shotgun (WGS) entry which is preliminary data.</text>
</comment>
<feature type="signal peptide" evidence="2">
    <location>
        <begin position="1"/>
        <end position="24"/>
    </location>
</feature>
<feature type="region of interest" description="Disordered" evidence="1">
    <location>
        <begin position="167"/>
        <end position="191"/>
    </location>
</feature>
<proteinExistence type="predicted"/>
<dbReference type="EMBL" id="JAAGBB010000003">
    <property type="protein sequence ID" value="MBR0663303.1"/>
    <property type="molecule type" value="Genomic_DNA"/>
</dbReference>
<evidence type="ECO:0008006" key="5">
    <source>
        <dbReference type="Google" id="ProtNLM"/>
    </source>
</evidence>
<evidence type="ECO:0000313" key="4">
    <source>
        <dbReference type="Proteomes" id="UP001196870"/>
    </source>
</evidence>
<organism evidence="3 4">
    <name type="scientific">Plastoroseomonas hellenica</name>
    <dbReference type="NCBI Taxonomy" id="2687306"/>
    <lineage>
        <taxon>Bacteria</taxon>
        <taxon>Pseudomonadati</taxon>
        <taxon>Pseudomonadota</taxon>
        <taxon>Alphaproteobacteria</taxon>
        <taxon>Acetobacterales</taxon>
        <taxon>Acetobacteraceae</taxon>
        <taxon>Plastoroseomonas</taxon>
    </lineage>
</organism>
<feature type="chain" id="PRO_5046386048" description="Lipoprotein" evidence="2">
    <location>
        <begin position="25"/>
        <end position="191"/>
    </location>
</feature>
<dbReference type="Proteomes" id="UP001196870">
    <property type="component" value="Unassembled WGS sequence"/>
</dbReference>
<sequence>MRIHGMAALLAFALGACGTVPPPAALPPDVGLGLADPTRNAIFNTSYAFATPANLAQQPADAALAVAQAEYLAVELPYGPRWREFSPVVPMAFERARAEWRSAVGIAPDAQPQPVINALFAARYALQQGDAARAAAALPAPLFQGGGAATLTRLAALPALPQTASAASGAESELMRQQRGGRGNIFKMGHH</sequence>
<keyword evidence="2" id="KW-0732">Signal</keyword>
<gene>
    <name evidence="3" type="ORF">GXW71_02935</name>
</gene>
<accession>A0ABS5ESN6</accession>
<keyword evidence="4" id="KW-1185">Reference proteome</keyword>
<evidence type="ECO:0000313" key="3">
    <source>
        <dbReference type="EMBL" id="MBR0663303.1"/>
    </source>
</evidence>
<name>A0ABS5ESN6_9PROT</name>
<dbReference type="PROSITE" id="PS51257">
    <property type="entry name" value="PROKAR_LIPOPROTEIN"/>
    <property type="match status" value="1"/>
</dbReference>
<evidence type="ECO:0000256" key="1">
    <source>
        <dbReference type="SAM" id="MobiDB-lite"/>
    </source>
</evidence>